<evidence type="ECO:0000259" key="2">
    <source>
        <dbReference type="Pfam" id="PF18755"/>
    </source>
</evidence>
<feature type="domain" description="RAMA" evidence="2">
    <location>
        <begin position="45"/>
        <end position="153"/>
    </location>
</feature>
<dbReference type="EMBL" id="CACRXK020022365">
    <property type="protein sequence ID" value="CAB4036752.1"/>
    <property type="molecule type" value="Genomic_DNA"/>
</dbReference>
<comment type="caution">
    <text evidence="3">The sequence shown here is derived from an EMBL/GenBank/DDBJ whole genome shotgun (WGS) entry which is preliminary data.</text>
</comment>
<feature type="compositionally biased region" description="Basic and acidic residues" evidence="1">
    <location>
        <begin position="1"/>
        <end position="14"/>
    </location>
</feature>
<dbReference type="AlphaFoldDB" id="A0A6S7LHM1"/>
<dbReference type="InterPro" id="IPR040843">
    <property type="entry name" value="RAMA"/>
</dbReference>
<name>A0A6S7LHM1_PARCT</name>
<evidence type="ECO:0000313" key="3">
    <source>
        <dbReference type="EMBL" id="CAB4036752.1"/>
    </source>
</evidence>
<evidence type="ECO:0000313" key="4">
    <source>
        <dbReference type="Proteomes" id="UP001152795"/>
    </source>
</evidence>
<feature type="compositionally biased region" description="Acidic residues" evidence="1">
    <location>
        <begin position="15"/>
        <end position="35"/>
    </location>
</feature>
<reference evidence="3" key="1">
    <citation type="submission" date="2020-04" db="EMBL/GenBank/DDBJ databases">
        <authorList>
            <person name="Alioto T."/>
            <person name="Alioto T."/>
            <person name="Gomez Garrido J."/>
        </authorList>
    </citation>
    <scope>NUCLEOTIDE SEQUENCE</scope>
    <source>
        <strain evidence="3">A484AB</strain>
    </source>
</reference>
<proteinExistence type="predicted"/>
<sequence>MEKKTAEKDFKVERDEEMEEDDVEGDDEGQLEIPEDSEKLDGKKKGKGKKSGRTSLSGRGVTLKMLLDDGVLMVEEGCMSIDYLGQRFVADLLPSGKIKWEGSDKLFNSPSAWAIHCKKLVNPTKKSGCGWASVKYKGKKLDQYKSTWFRKQRPLFQSDKAAPSTPVTVRLLIS</sequence>
<keyword evidence="4" id="KW-1185">Reference proteome</keyword>
<protein>
    <recommendedName>
        <fullName evidence="2">RAMA domain-containing protein</fullName>
    </recommendedName>
</protein>
<feature type="region of interest" description="Disordered" evidence="1">
    <location>
        <begin position="1"/>
        <end position="56"/>
    </location>
</feature>
<gene>
    <name evidence="3" type="ORF">PACLA_8A058471</name>
</gene>
<accession>A0A6S7LHM1</accession>
<dbReference type="Proteomes" id="UP001152795">
    <property type="component" value="Unassembled WGS sequence"/>
</dbReference>
<evidence type="ECO:0000256" key="1">
    <source>
        <dbReference type="SAM" id="MobiDB-lite"/>
    </source>
</evidence>
<organism evidence="3 4">
    <name type="scientific">Paramuricea clavata</name>
    <name type="common">Red gorgonian</name>
    <name type="synonym">Violescent sea-whip</name>
    <dbReference type="NCBI Taxonomy" id="317549"/>
    <lineage>
        <taxon>Eukaryota</taxon>
        <taxon>Metazoa</taxon>
        <taxon>Cnidaria</taxon>
        <taxon>Anthozoa</taxon>
        <taxon>Octocorallia</taxon>
        <taxon>Malacalcyonacea</taxon>
        <taxon>Plexauridae</taxon>
        <taxon>Paramuricea</taxon>
    </lineage>
</organism>
<dbReference type="OrthoDB" id="167806at2759"/>
<dbReference type="Pfam" id="PF18755">
    <property type="entry name" value="RAMA"/>
    <property type="match status" value="1"/>
</dbReference>